<evidence type="ECO:0000313" key="4">
    <source>
        <dbReference type="Proteomes" id="UP000344571"/>
    </source>
</evidence>
<gene>
    <name evidence="2" type="primary">hpxZ</name>
    <name evidence="1" type="ORF">CO192_18440</name>
    <name evidence="2" type="ORF">EAO82_07130</name>
</gene>
<proteinExistence type="predicted"/>
<evidence type="ECO:0000313" key="3">
    <source>
        <dbReference type="Proteomes" id="UP000243750"/>
    </source>
</evidence>
<name>A0AA91TZM9_9GAMM</name>
<dbReference type="NCBIfam" id="NF033625">
    <property type="entry name" value="HpxZ"/>
    <property type="match status" value="1"/>
</dbReference>
<dbReference type="Gene3D" id="3.10.450.50">
    <property type="match status" value="1"/>
</dbReference>
<organism evidence="1 3">
    <name type="scientific">Halopseudomonas pelagia</name>
    <dbReference type="NCBI Taxonomy" id="553151"/>
    <lineage>
        <taxon>Bacteria</taxon>
        <taxon>Pseudomonadati</taxon>
        <taxon>Pseudomonadota</taxon>
        <taxon>Gammaproteobacteria</taxon>
        <taxon>Pseudomonadales</taxon>
        <taxon>Pseudomonadaceae</taxon>
        <taxon>Halopseudomonas</taxon>
    </lineage>
</organism>
<dbReference type="EMBL" id="CP033116">
    <property type="protein sequence ID" value="QFY58729.1"/>
    <property type="molecule type" value="Genomic_DNA"/>
</dbReference>
<dbReference type="AlphaFoldDB" id="A0AA91TZM9"/>
<reference evidence="1 3" key="1">
    <citation type="submission" date="2017-09" db="EMBL/GenBank/DDBJ databases">
        <title>Bacterial and phytoplankton interrelationship in Kongsfjorden, an Arctic fjord.</title>
        <authorList>
            <person name="Sinha R."/>
            <person name="Krishnan K."/>
        </authorList>
    </citation>
    <scope>NUCLEOTIDE SEQUENCE [LARGE SCALE GENOMIC DNA]</scope>
    <source>
        <strain evidence="1 3">58</strain>
    </source>
</reference>
<sequence>MPAVNRANVLAEVNRAVDQYEQALTGNDLAELDRLFWDSPHTLRYGAGEHLYGYAAIAAFRRARADSGQLARHIIERSVTTFGDDFAVANIVFQRPGSTRLGRQTQSWVCVEREWRIVAAHVSWATT</sequence>
<evidence type="ECO:0000313" key="1">
    <source>
        <dbReference type="EMBL" id="PCC97915.1"/>
    </source>
</evidence>
<reference evidence="2 4" key="2">
    <citation type="submission" date="2018-10" db="EMBL/GenBank/DDBJ databases">
        <title>Complete genome sequence of Pseudomonas pelagia strain Kongs-67.</title>
        <authorList>
            <person name="Sinha R.K."/>
            <person name="Krishnan K."/>
        </authorList>
    </citation>
    <scope>NUCLEOTIDE SEQUENCE [LARGE SCALE GENOMIC DNA]</scope>
    <source>
        <strain evidence="2 4">Kongs-67</strain>
    </source>
</reference>
<dbReference type="Proteomes" id="UP000344571">
    <property type="component" value="Chromosome"/>
</dbReference>
<dbReference type="Proteomes" id="UP000243750">
    <property type="component" value="Unassembled WGS sequence"/>
</dbReference>
<keyword evidence="4" id="KW-1185">Reference proteome</keyword>
<protein>
    <submittedName>
        <fullName evidence="1">DUF4440 domain-containing protein</fullName>
    </submittedName>
    <submittedName>
        <fullName evidence="2">Oxalurate catabolism protein HpxZ</fullName>
    </submittedName>
</protein>
<dbReference type="Pfam" id="PF11533">
    <property type="entry name" value="AtzH-like"/>
    <property type="match status" value="1"/>
</dbReference>
<dbReference type="EMBL" id="NWMT01000237">
    <property type="protein sequence ID" value="PCC97915.1"/>
    <property type="molecule type" value="Genomic_DNA"/>
</dbReference>
<dbReference type="InterPro" id="IPR032710">
    <property type="entry name" value="NTF2-like_dom_sf"/>
</dbReference>
<accession>A0AA91TZM9</accession>
<evidence type="ECO:0000313" key="2">
    <source>
        <dbReference type="EMBL" id="QFY58729.1"/>
    </source>
</evidence>
<dbReference type="InterPro" id="IPR024507">
    <property type="entry name" value="AtzH-like"/>
</dbReference>
<dbReference type="SUPFAM" id="SSF54427">
    <property type="entry name" value="NTF2-like"/>
    <property type="match status" value="1"/>
</dbReference>